<protein>
    <submittedName>
        <fullName evidence="9">Glycosyltransferase family 2 protein</fullName>
    </submittedName>
</protein>
<evidence type="ECO:0000256" key="3">
    <source>
        <dbReference type="ARBA" id="ARBA00022679"/>
    </source>
</evidence>
<dbReference type="PANTHER" id="PTHR48090:SF1">
    <property type="entry name" value="PROPHAGE BACTOPRENOL GLUCOSYL TRANSFERASE HOMOLOG"/>
    <property type="match status" value="1"/>
</dbReference>
<dbReference type="AlphaFoldDB" id="A0A939G5H9"/>
<dbReference type="Proteomes" id="UP000664795">
    <property type="component" value="Unassembled WGS sequence"/>
</dbReference>
<dbReference type="RefSeq" id="WP_207334967.1">
    <property type="nucleotide sequence ID" value="NZ_JAFMYU010000005.1"/>
</dbReference>
<keyword evidence="6 7" id="KW-0472">Membrane</keyword>
<keyword evidence="3" id="KW-0808">Transferase</keyword>
<keyword evidence="4 7" id="KW-0812">Transmembrane</keyword>
<dbReference type="CDD" id="cd04187">
    <property type="entry name" value="DPM1_like_bac"/>
    <property type="match status" value="1"/>
</dbReference>
<keyword evidence="2" id="KW-0328">Glycosyltransferase</keyword>
<evidence type="ECO:0000259" key="8">
    <source>
        <dbReference type="Pfam" id="PF00535"/>
    </source>
</evidence>
<evidence type="ECO:0000256" key="5">
    <source>
        <dbReference type="ARBA" id="ARBA00022989"/>
    </source>
</evidence>
<keyword evidence="10" id="KW-1185">Reference proteome</keyword>
<feature type="transmembrane region" description="Helical" evidence="7">
    <location>
        <begin position="263"/>
        <end position="289"/>
    </location>
</feature>
<dbReference type="EMBL" id="JAFMYU010000005">
    <property type="protein sequence ID" value="MBO0931004.1"/>
    <property type="molecule type" value="Genomic_DNA"/>
</dbReference>
<comment type="subcellular location">
    <subcellularLocation>
        <location evidence="1">Membrane</location>
        <topology evidence="1">Multi-pass membrane protein</topology>
    </subcellularLocation>
</comment>
<sequence length="336" mass="38166">MLPQISFVVPLYNEQATFPHLVKRLNDLMDRSPERIEVVLVDDGSRDQTPRLMSDLALADSRYHALFLSRNYGHQTALTAGMAVARGTEAIMVIDGDLQDPPELLTEFYAKLKEGFDVVYAVRQKRKEGVLKRASYFMFYRFLASISSIKIPLDSGDFALLSRRVVDVMNRMPEESRYLRGMRSWIGFRQIGLPYERDERLAGEAKYSFKMLLNLAYNGIFNFSEYPIKFITRLGVGTLGLAFIYLIYNLYRKFFYNDVPQGFTAMILLLTVFSGVQLIALGIIGEYVLRTFFQAKGRPLFLIRDQIVEGHPLPDNRGQAAITAQAVAPVVGTAAR</sequence>
<dbReference type="PANTHER" id="PTHR48090">
    <property type="entry name" value="UNDECAPRENYL-PHOSPHATE 4-DEOXY-4-FORMAMIDO-L-ARABINOSE TRANSFERASE-RELATED"/>
    <property type="match status" value="1"/>
</dbReference>
<comment type="caution">
    <text evidence="9">The sequence shown here is derived from an EMBL/GenBank/DDBJ whole genome shotgun (WGS) entry which is preliminary data.</text>
</comment>
<gene>
    <name evidence="9" type="ORF">J2I48_08375</name>
</gene>
<dbReference type="GO" id="GO:0005886">
    <property type="term" value="C:plasma membrane"/>
    <property type="evidence" value="ECO:0007669"/>
    <property type="project" value="TreeGrafter"/>
</dbReference>
<dbReference type="GO" id="GO:0016757">
    <property type="term" value="F:glycosyltransferase activity"/>
    <property type="evidence" value="ECO:0007669"/>
    <property type="project" value="UniProtKB-KW"/>
</dbReference>
<feature type="transmembrane region" description="Helical" evidence="7">
    <location>
        <begin position="230"/>
        <end position="251"/>
    </location>
</feature>
<dbReference type="Pfam" id="PF00535">
    <property type="entry name" value="Glycos_transf_2"/>
    <property type="match status" value="1"/>
</dbReference>
<name>A0A939G5H9_9BACT</name>
<dbReference type="InterPro" id="IPR050256">
    <property type="entry name" value="Glycosyltransferase_2"/>
</dbReference>
<evidence type="ECO:0000313" key="9">
    <source>
        <dbReference type="EMBL" id="MBO0931004.1"/>
    </source>
</evidence>
<dbReference type="SUPFAM" id="SSF53448">
    <property type="entry name" value="Nucleotide-diphospho-sugar transferases"/>
    <property type="match status" value="1"/>
</dbReference>
<evidence type="ECO:0000256" key="6">
    <source>
        <dbReference type="ARBA" id="ARBA00023136"/>
    </source>
</evidence>
<dbReference type="InterPro" id="IPR029044">
    <property type="entry name" value="Nucleotide-diphossugar_trans"/>
</dbReference>
<proteinExistence type="predicted"/>
<reference evidence="9 10" key="1">
    <citation type="submission" date="2021-03" db="EMBL/GenBank/DDBJ databases">
        <title>Fibrella sp. HMF5036 genome sequencing and assembly.</title>
        <authorList>
            <person name="Kang H."/>
            <person name="Kim H."/>
            <person name="Bae S."/>
            <person name="Joh K."/>
        </authorList>
    </citation>
    <scope>NUCLEOTIDE SEQUENCE [LARGE SCALE GENOMIC DNA]</scope>
    <source>
        <strain evidence="9 10">HMF5036</strain>
    </source>
</reference>
<feature type="domain" description="Glycosyltransferase 2-like" evidence="8">
    <location>
        <begin position="6"/>
        <end position="166"/>
    </location>
</feature>
<accession>A0A939G5H9</accession>
<evidence type="ECO:0000313" key="10">
    <source>
        <dbReference type="Proteomes" id="UP000664795"/>
    </source>
</evidence>
<organism evidence="9 10">
    <name type="scientific">Fibrella aquatilis</name>
    <dbReference type="NCBI Taxonomy" id="2817059"/>
    <lineage>
        <taxon>Bacteria</taxon>
        <taxon>Pseudomonadati</taxon>
        <taxon>Bacteroidota</taxon>
        <taxon>Cytophagia</taxon>
        <taxon>Cytophagales</taxon>
        <taxon>Spirosomataceae</taxon>
        <taxon>Fibrella</taxon>
    </lineage>
</organism>
<dbReference type="InterPro" id="IPR001173">
    <property type="entry name" value="Glyco_trans_2-like"/>
</dbReference>
<evidence type="ECO:0000256" key="2">
    <source>
        <dbReference type="ARBA" id="ARBA00022676"/>
    </source>
</evidence>
<evidence type="ECO:0000256" key="4">
    <source>
        <dbReference type="ARBA" id="ARBA00022692"/>
    </source>
</evidence>
<evidence type="ECO:0000256" key="7">
    <source>
        <dbReference type="SAM" id="Phobius"/>
    </source>
</evidence>
<evidence type="ECO:0000256" key="1">
    <source>
        <dbReference type="ARBA" id="ARBA00004141"/>
    </source>
</evidence>
<dbReference type="Gene3D" id="3.90.550.10">
    <property type="entry name" value="Spore Coat Polysaccharide Biosynthesis Protein SpsA, Chain A"/>
    <property type="match status" value="1"/>
</dbReference>
<keyword evidence="5 7" id="KW-1133">Transmembrane helix</keyword>